<dbReference type="InterPro" id="IPR002661">
    <property type="entry name" value="Ribosome_recyc_fac"/>
</dbReference>
<gene>
    <name evidence="22" type="primary">gatA_0</name>
    <name evidence="22" type="ORF">Bhyg_00116</name>
</gene>
<evidence type="ECO:0000256" key="8">
    <source>
        <dbReference type="ARBA" id="ARBA00022598"/>
    </source>
</evidence>
<feature type="domain" description="Aspartate/glutamate/uridylate kinase" evidence="19">
    <location>
        <begin position="8"/>
        <end position="216"/>
    </location>
</feature>
<dbReference type="EC" id="2.7.4.22" evidence="6"/>
<dbReference type="CDD" id="cd00520">
    <property type="entry name" value="RRF"/>
    <property type="match status" value="1"/>
</dbReference>
<comment type="pathway">
    <text evidence="1">Pyrimidine metabolism; CTP biosynthesis via de novo pathway; UDP from UMP (UMPK route): step 1/1.</text>
</comment>
<evidence type="ECO:0000313" key="22">
    <source>
        <dbReference type="EMBL" id="KAJ6644921.1"/>
    </source>
</evidence>
<keyword evidence="12" id="KW-0067">ATP-binding</keyword>
<dbReference type="PANTHER" id="PTHR11895:SF151">
    <property type="entry name" value="GLUTAMYL-TRNA(GLN) AMIDOTRANSFERASE SUBUNIT A"/>
    <property type="match status" value="1"/>
</dbReference>
<dbReference type="SUPFAM" id="SSF55194">
    <property type="entry name" value="Ribosome recycling factor, RRF"/>
    <property type="match status" value="1"/>
</dbReference>
<protein>
    <recommendedName>
        <fullName evidence="7">Ribosome-recycling factor, mitochondrial</fullName>
        <ecNumber evidence="6">2.7.4.22</ecNumber>
        <ecNumber evidence="5">6.3.5.7</ecNumber>
    </recommendedName>
    <alternativeName>
        <fullName evidence="16">Ribosome-releasing factor, mitochondrial</fullName>
    </alternativeName>
    <alternativeName>
        <fullName evidence="15">Uridine monophosphate kinase</fullName>
    </alternativeName>
</protein>
<evidence type="ECO:0000256" key="18">
    <source>
        <dbReference type="SAM" id="Coils"/>
    </source>
</evidence>
<dbReference type="EMBL" id="WJQU01000001">
    <property type="protein sequence ID" value="KAJ6644921.1"/>
    <property type="molecule type" value="Genomic_DNA"/>
</dbReference>
<evidence type="ECO:0000259" key="20">
    <source>
        <dbReference type="Pfam" id="PF01425"/>
    </source>
</evidence>
<dbReference type="GO" id="GO:0006450">
    <property type="term" value="P:regulation of translational fidelity"/>
    <property type="evidence" value="ECO:0007669"/>
    <property type="project" value="InterPro"/>
</dbReference>
<evidence type="ECO:0000256" key="10">
    <source>
        <dbReference type="ARBA" id="ARBA00022741"/>
    </source>
</evidence>
<evidence type="ECO:0000256" key="4">
    <source>
        <dbReference type="ARBA" id="ARBA00008069"/>
    </source>
</evidence>
<dbReference type="Gene3D" id="3.40.1160.10">
    <property type="entry name" value="Acetylglutamate kinase-like"/>
    <property type="match status" value="1"/>
</dbReference>
<evidence type="ECO:0000259" key="21">
    <source>
        <dbReference type="Pfam" id="PF01765"/>
    </source>
</evidence>
<evidence type="ECO:0000256" key="7">
    <source>
        <dbReference type="ARBA" id="ARBA00020581"/>
    </source>
</evidence>
<feature type="non-terminal residue" evidence="22">
    <location>
        <position position="1"/>
    </location>
</feature>
<dbReference type="AlphaFoldDB" id="A0A9Q0N715"/>
<dbReference type="InterPro" id="IPR036113">
    <property type="entry name" value="Asp/Glu-ADT_sf_sub_c"/>
</dbReference>
<keyword evidence="11" id="KW-0418">Kinase</keyword>
<evidence type="ECO:0000256" key="12">
    <source>
        <dbReference type="ARBA" id="ARBA00022840"/>
    </source>
</evidence>
<dbReference type="FunFam" id="3.30.1360.40:FF:000001">
    <property type="entry name" value="Ribosome-recycling factor"/>
    <property type="match status" value="1"/>
</dbReference>
<evidence type="ECO:0000256" key="6">
    <source>
        <dbReference type="ARBA" id="ARBA00012899"/>
    </source>
</evidence>
<dbReference type="InterPro" id="IPR015963">
    <property type="entry name" value="Uridylate_kinase_bac"/>
</dbReference>
<dbReference type="Pfam" id="PF01765">
    <property type="entry name" value="RRF"/>
    <property type="match status" value="1"/>
</dbReference>
<accession>A0A9Q0N715</accession>
<dbReference type="NCBIfam" id="TIGR02075">
    <property type="entry name" value="pyrH_bact"/>
    <property type="match status" value="1"/>
</dbReference>
<dbReference type="SUPFAM" id="SSF141000">
    <property type="entry name" value="Glu-tRNAGln amidotransferase C subunit"/>
    <property type="match status" value="1"/>
</dbReference>
<proteinExistence type="inferred from homology"/>
<dbReference type="OrthoDB" id="407355at2759"/>
<keyword evidence="10" id="KW-0547">Nucleotide-binding</keyword>
<dbReference type="GO" id="GO:0050567">
    <property type="term" value="F:glutaminyl-tRNA synthase (glutamine-hydrolyzing) activity"/>
    <property type="evidence" value="ECO:0007669"/>
    <property type="project" value="UniProtKB-EC"/>
</dbReference>
<comment type="caution">
    <text evidence="22">The sequence shown here is derived from an EMBL/GenBank/DDBJ whole genome shotgun (WGS) entry which is preliminary data.</text>
</comment>
<keyword evidence="18" id="KW-0175">Coiled coil</keyword>
<keyword evidence="23" id="KW-1185">Reference proteome</keyword>
<dbReference type="SUPFAM" id="SSF75304">
    <property type="entry name" value="Amidase signature (AS) enzymes"/>
    <property type="match status" value="1"/>
</dbReference>
<reference evidence="22" key="1">
    <citation type="submission" date="2022-07" db="EMBL/GenBank/DDBJ databases">
        <authorList>
            <person name="Trinca V."/>
            <person name="Uliana J.V.C."/>
            <person name="Torres T.T."/>
            <person name="Ward R.J."/>
            <person name="Monesi N."/>
        </authorList>
    </citation>
    <scope>NUCLEOTIDE SEQUENCE</scope>
    <source>
        <strain evidence="22">HSMRA1968</strain>
        <tissue evidence="22">Whole embryos</tissue>
    </source>
</reference>
<evidence type="ECO:0000256" key="9">
    <source>
        <dbReference type="ARBA" id="ARBA00022679"/>
    </source>
</evidence>
<dbReference type="PANTHER" id="PTHR11895">
    <property type="entry name" value="TRANSAMIDASE"/>
    <property type="match status" value="1"/>
</dbReference>
<dbReference type="InterPro" id="IPR036928">
    <property type="entry name" value="AS_sf"/>
</dbReference>
<comment type="catalytic activity">
    <reaction evidence="17">
        <text>L-glutamyl-tRNA(Gln) + L-glutamine + ATP + H2O = L-glutaminyl-tRNA(Gln) + L-glutamate + ADP + phosphate + H(+)</text>
        <dbReference type="Rhea" id="RHEA:17521"/>
        <dbReference type="Rhea" id="RHEA-COMP:9681"/>
        <dbReference type="Rhea" id="RHEA-COMP:9684"/>
        <dbReference type="ChEBI" id="CHEBI:15377"/>
        <dbReference type="ChEBI" id="CHEBI:15378"/>
        <dbReference type="ChEBI" id="CHEBI:29985"/>
        <dbReference type="ChEBI" id="CHEBI:30616"/>
        <dbReference type="ChEBI" id="CHEBI:43474"/>
        <dbReference type="ChEBI" id="CHEBI:58359"/>
        <dbReference type="ChEBI" id="CHEBI:78520"/>
        <dbReference type="ChEBI" id="CHEBI:78521"/>
        <dbReference type="ChEBI" id="CHEBI:456216"/>
        <dbReference type="EC" id="6.3.5.7"/>
    </reaction>
</comment>
<evidence type="ECO:0000256" key="17">
    <source>
        <dbReference type="ARBA" id="ARBA00047407"/>
    </source>
</evidence>
<dbReference type="Pfam" id="PF01425">
    <property type="entry name" value="Amidase"/>
    <property type="match status" value="1"/>
</dbReference>
<dbReference type="NCBIfam" id="TIGR00132">
    <property type="entry name" value="gatA"/>
    <property type="match status" value="1"/>
</dbReference>
<comment type="similarity">
    <text evidence="3">Belongs to the UMP kinase family.</text>
</comment>
<comment type="similarity">
    <text evidence="4">Belongs to the amidase family. GatA subfamily.</text>
</comment>
<dbReference type="Pfam" id="PF00696">
    <property type="entry name" value="AA_kinase"/>
    <property type="match status" value="1"/>
</dbReference>
<evidence type="ECO:0000259" key="19">
    <source>
        <dbReference type="Pfam" id="PF00696"/>
    </source>
</evidence>
<dbReference type="Proteomes" id="UP001151699">
    <property type="component" value="Chromosome A"/>
</dbReference>
<sequence length="957" mass="105426">YMSPLKYKRVLLKISGEALMGDKQFGHEYSEIIRIAEDIQEAIDLGVQIGIVIGGGNIYRGANAQLNIERAAGDYIGMLGTVINALTLQNVMESLGIFTRVLSAIPMMSVCEPYIRRKAKRHIEKGRIVIFAGGTGTPFCTTDSAGVLRAIEMNCDLLLKGTKVNGVYDSDPTKNPRAIKYDIITYEDLLRDNLQVMDIAAIAVAKENKLPITVFSIKEKGNFAKVLQEKAKRIIMNRPIHKDLRSKMESSMKILEHELKGLRTGRSSINLLDSVQVEAYGNKMPLSQVASLSTPDAKTIMVQVWDKSMTKIVEKSIAEANLGLTPTSDGQLIRIILPLLTEERRKELVKFAYKYGENAKIALRNIRRDGNEELKKLEKENFITKDEHHNLSEETQKLTNEYSDKIDAQLTNIINMIDIFKEVDCTNIQPLTSVCEMHQRMRDDIVAYGDISEQLFAILPTEKGQIARDIKCYVVPKVVELTITQALKALKNKDFTSTELTTAHIEEMSKQRELNAYITETIESALEQGKIADQNYLQGRARPLEGIPIAVKDLFCTKGVLTTAASRMLSNFIPPYESTVSQKVQDSGGIMLGKANMDEFAMGSANVNSYFGNVISPWKALDAPLTPVVPGGSSGGSAAAVSAFLAMAALGSDTGGSVRQPASYTGIVGFKPTYGRCSRYGMIAFASSLDQAGILTRTVEDAALMLQAMMGFDDKDSTSINSPVPELVSSCKKNIKGMKIGVPMDLMGQEGLQEDVIKMWHNSIEILKSEGATIINTSLPYSKYALAAYYVIAPAETSSNLSKYDGIRYGLQVENDPRSIDEMYEMVRSIGFGAEVKRRIMIGTYLLSSSLIDDYYLKAQKIRRLVAEDFNKAFKEVSAIILPTTPTEAFNLGEKQDNPVTMYLNDLFTIPASLAGLPCCSVPTSLSSRGLPLGMQIIGKPLNEYDTLRVAAAIERG</sequence>
<keyword evidence="13" id="KW-0648">Protein biosynthesis</keyword>
<evidence type="ECO:0000256" key="1">
    <source>
        <dbReference type="ARBA" id="ARBA00004791"/>
    </source>
</evidence>
<keyword evidence="8" id="KW-0436">Ligase</keyword>
<dbReference type="SUPFAM" id="SSF53633">
    <property type="entry name" value="Carbamate kinase-like"/>
    <property type="match status" value="1"/>
</dbReference>
<comment type="similarity">
    <text evidence="2">Belongs to the RRF family.</text>
</comment>
<evidence type="ECO:0000256" key="11">
    <source>
        <dbReference type="ARBA" id="ARBA00022777"/>
    </source>
</evidence>
<dbReference type="NCBIfam" id="TIGR00496">
    <property type="entry name" value="frr"/>
    <property type="match status" value="1"/>
</dbReference>
<dbReference type="GO" id="GO:0006412">
    <property type="term" value="P:translation"/>
    <property type="evidence" value="ECO:0007669"/>
    <property type="project" value="UniProtKB-KW"/>
</dbReference>
<dbReference type="Gene3D" id="3.90.1300.10">
    <property type="entry name" value="Amidase signature (AS) domain"/>
    <property type="match status" value="1"/>
</dbReference>
<dbReference type="Gene3D" id="3.30.1360.40">
    <property type="match status" value="1"/>
</dbReference>
<dbReference type="GO" id="GO:0006221">
    <property type="term" value="P:pyrimidine nucleotide biosynthetic process"/>
    <property type="evidence" value="ECO:0007669"/>
    <property type="project" value="UniProtKB-KW"/>
</dbReference>
<dbReference type="CDD" id="cd04254">
    <property type="entry name" value="AAK_UMPK-PyrH-Ec"/>
    <property type="match status" value="1"/>
</dbReference>
<dbReference type="InterPro" id="IPR023584">
    <property type="entry name" value="Ribosome_recyc_fac_dom"/>
</dbReference>
<dbReference type="InterPro" id="IPR036393">
    <property type="entry name" value="AceGlu_kinase-like_sf"/>
</dbReference>
<dbReference type="InterPro" id="IPR023631">
    <property type="entry name" value="Amidase_dom"/>
</dbReference>
<evidence type="ECO:0000256" key="15">
    <source>
        <dbReference type="ARBA" id="ARBA00032092"/>
    </source>
</evidence>
<evidence type="ECO:0000313" key="23">
    <source>
        <dbReference type="Proteomes" id="UP001151699"/>
    </source>
</evidence>
<dbReference type="PROSITE" id="PS00571">
    <property type="entry name" value="AMIDASES"/>
    <property type="match status" value="1"/>
</dbReference>
<dbReference type="FunFam" id="3.40.1160.10:FF:000001">
    <property type="entry name" value="Uridylate kinase"/>
    <property type="match status" value="1"/>
</dbReference>
<dbReference type="Gene3D" id="1.10.132.20">
    <property type="entry name" value="Ribosome-recycling factor"/>
    <property type="match status" value="1"/>
</dbReference>
<evidence type="ECO:0000256" key="2">
    <source>
        <dbReference type="ARBA" id="ARBA00005912"/>
    </source>
</evidence>
<organism evidence="22 23">
    <name type="scientific">Pseudolycoriella hygida</name>
    <dbReference type="NCBI Taxonomy" id="35572"/>
    <lineage>
        <taxon>Eukaryota</taxon>
        <taxon>Metazoa</taxon>
        <taxon>Ecdysozoa</taxon>
        <taxon>Arthropoda</taxon>
        <taxon>Hexapoda</taxon>
        <taxon>Insecta</taxon>
        <taxon>Pterygota</taxon>
        <taxon>Neoptera</taxon>
        <taxon>Endopterygota</taxon>
        <taxon>Diptera</taxon>
        <taxon>Nematocera</taxon>
        <taxon>Sciaroidea</taxon>
        <taxon>Sciaridae</taxon>
        <taxon>Pseudolycoriella</taxon>
    </lineage>
</organism>
<evidence type="ECO:0000256" key="14">
    <source>
        <dbReference type="ARBA" id="ARBA00022975"/>
    </source>
</evidence>
<name>A0A9Q0N715_9DIPT</name>
<feature type="non-terminal residue" evidence="22">
    <location>
        <position position="957"/>
    </location>
</feature>
<dbReference type="InterPro" id="IPR036191">
    <property type="entry name" value="RRF_sf"/>
</dbReference>
<dbReference type="InterPro" id="IPR020556">
    <property type="entry name" value="Amidase_CS"/>
</dbReference>
<feature type="domain" description="Amidase" evidence="20">
    <location>
        <begin position="499"/>
        <end position="948"/>
    </location>
</feature>
<keyword evidence="9" id="KW-0808">Transferase</keyword>
<dbReference type="HAMAP" id="MF_01220_B">
    <property type="entry name" value="PyrH_B"/>
    <property type="match status" value="1"/>
</dbReference>
<feature type="domain" description="Ribosome recycling factor" evidence="21">
    <location>
        <begin position="255"/>
        <end position="412"/>
    </location>
</feature>
<evidence type="ECO:0000256" key="5">
    <source>
        <dbReference type="ARBA" id="ARBA00012739"/>
    </source>
</evidence>
<dbReference type="GO" id="GO:0005524">
    <property type="term" value="F:ATP binding"/>
    <property type="evidence" value="ECO:0007669"/>
    <property type="project" value="UniProtKB-KW"/>
</dbReference>
<dbReference type="GO" id="GO:0005739">
    <property type="term" value="C:mitochondrion"/>
    <property type="evidence" value="ECO:0007669"/>
    <property type="project" value="UniProtKB-ARBA"/>
</dbReference>
<feature type="coiled-coil region" evidence="18">
    <location>
        <begin position="360"/>
        <end position="394"/>
    </location>
</feature>
<dbReference type="GO" id="GO:0030956">
    <property type="term" value="C:glutamyl-tRNA(Gln) amidotransferase complex"/>
    <property type="evidence" value="ECO:0007669"/>
    <property type="project" value="InterPro"/>
</dbReference>
<dbReference type="HAMAP" id="MF_00120">
    <property type="entry name" value="GatA"/>
    <property type="match status" value="1"/>
</dbReference>
<dbReference type="InterPro" id="IPR001048">
    <property type="entry name" value="Asp/Glu/Uridylate_kinase"/>
</dbReference>
<dbReference type="EC" id="6.3.5.7" evidence="5"/>
<evidence type="ECO:0000256" key="13">
    <source>
        <dbReference type="ARBA" id="ARBA00022917"/>
    </source>
</evidence>
<dbReference type="InterPro" id="IPR000120">
    <property type="entry name" value="Amidase"/>
</dbReference>
<keyword evidence="14" id="KW-0665">Pyrimidine biosynthesis</keyword>
<evidence type="ECO:0000256" key="16">
    <source>
        <dbReference type="ARBA" id="ARBA00033107"/>
    </source>
</evidence>
<dbReference type="HAMAP" id="MF_00040">
    <property type="entry name" value="RRF"/>
    <property type="match status" value="1"/>
</dbReference>
<evidence type="ECO:0000256" key="3">
    <source>
        <dbReference type="ARBA" id="ARBA00007614"/>
    </source>
</evidence>
<dbReference type="InterPro" id="IPR004412">
    <property type="entry name" value="GatA"/>
</dbReference>
<dbReference type="GO" id="GO:0033862">
    <property type="term" value="F:UMP kinase activity"/>
    <property type="evidence" value="ECO:0007669"/>
    <property type="project" value="UniProtKB-EC"/>
</dbReference>